<evidence type="ECO:0000256" key="1">
    <source>
        <dbReference type="SAM" id="Phobius"/>
    </source>
</evidence>
<sequence>MFETKNLIFLFMFLLFLSTTIFAQSQTSCQVVYPQFGVVSCEVFYGSAPLTETKSPNCVGDSCTFTFSCEGKAECQISSTDIQLSCDTWGYCFTYTLTKDGQNMGSYSSCTGGNPPQSISRFSSVTITGNCQLNIINYPKAPLSSNSRITMTYQNIYLYDTNPDWPKHKVDASVGCVPNGIMYKSGYTNQLPLSWIDSNGNIAGTKPSNLVDTLPTNMKVGETYSYFYSWREVSGINAIIGKDGNPSGYCGGSLGDRKLISFSQVTLGSSCYLVPTSIQKNVECCYNEDCKWKDPSGKLVCDPTTFTCTNQRPCNSDAECQVPGETYSCVNKVETSWSCDLTQKWYPYKGTCIKTTKSVPCCTDSDCPDPNNQYCDKVNGCQSKYKYSDCPIGKCCESGGNYKPKSCPSDLQCCHTGDPIVGECKSSCVEQKQEAPQVTGERPITGQFVLPIEPTMLVALIGIGVIGVGIYMFLKKKGVSLLTKTVPEHKTKIEGKVKYCTECGAKQDINKKYCTNCGSKLK</sequence>
<dbReference type="AlphaFoldDB" id="A0A7C3SQJ0"/>
<feature type="signal peptide" evidence="2">
    <location>
        <begin position="1"/>
        <end position="23"/>
    </location>
</feature>
<feature type="transmembrane region" description="Helical" evidence="1">
    <location>
        <begin position="456"/>
        <end position="474"/>
    </location>
</feature>
<accession>A0A7C3SQJ0</accession>
<reference evidence="3" key="1">
    <citation type="journal article" date="2020" name="mSystems">
        <title>Genome- and Community-Level Interaction Insights into Carbon Utilization and Element Cycling Functions of Hydrothermarchaeota in Hydrothermal Sediment.</title>
        <authorList>
            <person name="Zhou Z."/>
            <person name="Liu Y."/>
            <person name="Xu W."/>
            <person name="Pan J."/>
            <person name="Luo Z.H."/>
            <person name="Li M."/>
        </authorList>
    </citation>
    <scope>NUCLEOTIDE SEQUENCE [LARGE SCALE GENOMIC DNA]</scope>
    <source>
        <strain evidence="3">SpSt-751</strain>
    </source>
</reference>
<proteinExistence type="predicted"/>
<name>A0A7C3SQJ0_9BACT</name>
<keyword evidence="2" id="KW-0732">Signal</keyword>
<evidence type="ECO:0008006" key="4">
    <source>
        <dbReference type="Google" id="ProtNLM"/>
    </source>
</evidence>
<dbReference type="EMBL" id="DTGA01000063">
    <property type="protein sequence ID" value="HGB30784.1"/>
    <property type="molecule type" value="Genomic_DNA"/>
</dbReference>
<gene>
    <name evidence="3" type="ORF">ENV35_02765</name>
</gene>
<evidence type="ECO:0000313" key="3">
    <source>
        <dbReference type="EMBL" id="HGB30784.1"/>
    </source>
</evidence>
<keyword evidence="1" id="KW-1133">Transmembrane helix</keyword>
<evidence type="ECO:0000256" key="2">
    <source>
        <dbReference type="SAM" id="SignalP"/>
    </source>
</evidence>
<feature type="chain" id="PRO_5027930013" description="Zinc ribbon domain-containing protein" evidence="2">
    <location>
        <begin position="24"/>
        <end position="522"/>
    </location>
</feature>
<keyword evidence="1" id="KW-0812">Transmembrane</keyword>
<comment type="caution">
    <text evidence="3">The sequence shown here is derived from an EMBL/GenBank/DDBJ whole genome shotgun (WGS) entry which is preliminary data.</text>
</comment>
<organism evidence="3">
    <name type="scientific">Dictyoglomus turgidum</name>
    <dbReference type="NCBI Taxonomy" id="513050"/>
    <lineage>
        <taxon>Bacteria</taxon>
        <taxon>Pseudomonadati</taxon>
        <taxon>Dictyoglomota</taxon>
        <taxon>Dictyoglomia</taxon>
        <taxon>Dictyoglomales</taxon>
        <taxon>Dictyoglomaceae</taxon>
        <taxon>Dictyoglomus</taxon>
    </lineage>
</organism>
<keyword evidence="1" id="KW-0472">Membrane</keyword>
<protein>
    <recommendedName>
        <fullName evidence="4">Zinc ribbon domain-containing protein</fullName>
    </recommendedName>
</protein>